<evidence type="ECO:0000313" key="1">
    <source>
        <dbReference type="EMBL" id="GII24837.1"/>
    </source>
</evidence>
<sequence length="99" mass="10269">MDERSRLGGLGRGEGGIAGRSFDELAALEAASMPLSSILGATAFTATAEVSTGRCDRRLARLDIQDAIASAAAPRVRACCVTCPDEIFGKCMVGTELSF</sequence>
<organism evidence="1 2">
    <name type="scientific">Planosporangium mesophilum</name>
    <dbReference type="NCBI Taxonomy" id="689768"/>
    <lineage>
        <taxon>Bacteria</taxon>
        <taxon>Bacillati</taxon>
        <taxon>Actinomycetota</taxon>
        <taxon>Actinomycetes</taxon>
        <taxon>Micromonosporales</taxon>
        <taxon>Micromonosporaceae</taxon>
        <taxon>Planosporangium</taxon>
    </lineage>
</organism>
<dbReference type="AlphaFoldDB" id="A0A8J3TGQ1"/>
<protein>
    <submittedName>
        <fullName evidence="1">Uncharacterized protein</fullName>
    </submittedName>
</protein>
<dbReference type="EMBL" id="BOON01000041">
    <property type="protein sequence ID" value="GII24837.1"/>
    <property type="molecule type" value="Genomic_DNA"/>
</dbReference>
<keyword evidence="2" id="KW-1185">Reference proteome</keyword>
<accession>A0A8J3TGQ1</accession>
<proteinExistence type="predicted"/>
<reference evidence="1" key="1">
    <citation type="submission" date="2021-01" db="EMBL/GenBank/DDBJ databases">
        <title>Whole genome shotgun sequence of Planosporangium mesophilum NBRC 109066.</title>
        <authorList>
            <person name="Komaki H."/>
            <person name="Tamura T."/>
        </authorList>
    </citation>
    <scope>NUCLEOTIDE SEQUENCE</scope>
    <source>
        <strain evidence="1">NBRC 109066</strain>
    </source>
</reference>
<dbReference type="Proteomes" id="UP000599074">
    <property type="component" value="Unassembled WGS sequence"/>
</dbReference>
<gene>
    <name evidence="1" type="ORF">Pme01_44340</name>
</gene>
<name>A0A8J3TGQ1_9ACTN</name>
<comment type="caution">
    <text evidence="1">The sequence shown here is derived from an EMBL/GenBank/DDBJ whole genome shotgun (WGS) entry which is preliminary data.</text>
</comment>
<evidence type="ECO:0000313" key="2">
    <source>
        <dbReference type="Proteomes" id="UP000599074"/>
    </source>
</evidence>